<evidence type="ECO:0000313" key="4">
    <source>
        <dbReference type="Proteomes" id="UP001165143"/>
    </source>
</evidence>
<dbReference type="AlphaFoldDB" id="A0A9W6PGD5"/>
<protein>
    <recommendedName>
        <fullName evidence="2">Aminoglycoside phosphotransferase domain-containing protein</fullName>
    </recommendedName>
</protein>
<dbReference type="SUPFAM" id="SSF56112">
    <property type="entry name" value="Protein kinase-like (PK-like)"/>
    <property type="match status" value="1"/>
</dbReference>
<organism evidence="3 4">
    <name type="scientific">Kitasatospora phosalacinea</name>
    <dbReference type="NCBI Taxonomy" id="2065"/>
    <lineage>
        <taxon>Bacteria</taxon>
        <taxon>Bacillati</taxon>
        <taxon>Actinomycetota</taxon>
        <taxon>Actinomycetes</taxon>
        <taxon>Kitasatosporales</taxon>
        <taxon>Streptomycetaceae</taxon>
        <taxon>Kitasatospora</taxon>
    </lineage>
</organism>
<name>A0A9W6PGD5_9ACTN</name>
<dbReference type="Pfam" id="PF01636">
    <property type="entry name" value="APH"/>
    <property type="match status" value="2"/>
</dbReference>
<reference evidence="3" key="1">
    <citation type="submission" date="2023-02" db="EMBL/GenBank/DDBJ databases">
        <title>Kitasatospora phosalacinea NBRC 14362.</title>
        <authorList>
            <person name="Ichikawa N."/>
            <person name="Sato H."/>
            <person name="Tonouchi N."/>
        </authorList>
    </citation>
    <scope>NUCLEOTIDE SEQUENCE</scope>
    <source>
        <strain evidence="3">NBRC 14362</strain>
    </source>
</reference>
<feature type="domain" description="Aminoglycoside phosphotransferase" evidence="2">
    <location>
        <begin position="19"/>
        <end position="121"/>
    </location>
</feature>
<feature type="compositionally biased region" description="Basic and acidic residues" evidence="1">
    <location>
        <begin position="1"/>
        <end position="10"/>
    </location>
</feature>
<feature type="region of interest" description="Disordered" evidence="1">
    <location>
        <begin position="1"/>
        <end position="23"/>
    </location>
</feature>
<dbReference type="InterPro" id="IPR002575">
    <property type="entry name" value="Aminoglycoside_PTrfase"/>
</dbReference>
<proteinExistence type="predicted"/>
<evidence type="ECO:0000259" key="2">
    <source>
        <dbReference type="Pfam" id="PF01636"/>
    </source>
</evidence>
<gene>
    <name evidence="3" type="ORF">Kpho01_26320</name>
</gene>
<dbReference type="RefSeq" id="WP_063737527.1">
    <property type="nucleotide sequence ID" value="NZ_BSRX01000013.1"/>
</dbReference>
<dbReference type="EMBL" id="BSRX01000013">
    <property type="protein sequence ID" value="GLW54621.1"/>
    <property type="molecule type" value="Genomic_DNA"/>
</dbReference>
<dbReference type="OrthoDB" id="9797603at2"/>
<evidence type="ECO:0000313" key="3">
    <source>
        <dbReference type="EMBL" id="GLW54621.1"/>
    </source>
</evidence>
<feature type="domain" description="Aminoglycoside phosphotransferase" evidence="2">
    <location>
        <begin position="124"/>
        <end position="167"/>
    </location>
</feature>
<dbReference type="Proteomes" id="UP001165143">
    <property type="component" value="Unassembled WGS sequence"/>
</dbReference>
<dbReference type="Gene3D" id="3.90.1200.10">
    <property type="match status" value="1"/>
</dbReference>
<evidence type="ECO:0000256" key="1">
    <source>
        <dbReference type="SAM" id="MobiDB-lite"/>
    </source>
</evidence>
<accession>A0A9W6PGD5</accession>
<comment type="caution">
    <text evidence="3">The sequence shown here is derived from an EMBL/GenBank/DDBJ whole genome shotgun (WGS) entry which is preliminary data.</text>
</comment>
<dbReference type="InterPro" id="IPR011009">
    <property type="entry name" value="Kinase-like_dom_sf"/>
</dbReference>
<sequence>MPEGARHLPPEPDGPPGELIGTGRTADVYALPDGRVLRRYRTGADARGEAALMAHLAGHGYPVPAARPGERPTDLLMERLDGPTVAQAVTTGALAPDAAGRLLADLLRRLHAVPPRTAARPGDRLLHLDLHPENVLLTARGPVVIDWATATEGDPGLDGAMSALVLAQALLGMPPEYAGAAPAILVPLLRGLPPLGTHHLAAARTRRAADPVLDAADHGRLDAALALVRACAAEAAALAAALAAEAEAEAGAAG</sequence>